<dbReference type="GeneID" id="96003865"/>
<evidence type="ECO:0000313" key="10">
    <source>
        <dbReference type="Proteomes" id="UP000803884"/>
    </source>
</evidence>
<dbReference type="EMBL" id="JAAQHG020000006">
    <property type="protein sequence ID" value="KAL1588841.1"/>
    <property type="molecule type" value="Genomic_DNA"/>
</dbReference>
<name>A0AB34KX61_9PEZI</name>
<dbReference type="Gene3D" id="3.30.40.10">
    <property type="entry name" value="Zinc/RING finger domain, C3HC4 (zinc finger)"/>
    <property type="match status" value="2"/>
</dbReference>
<comment type="subcellular location">
    <subcellularLocation>
        <location evidence="4">Nucleus</location>
    </subcellularLocation>
</comment>
<evidence type="ECO:0000256" key="6">
    <source>
        <dbReference type="SAM" id="Coils"/>
    </source>
</evidence>
<protein>
    <recommendedName>
        <fullName evidence="8">RING-type domain-containing protein</fullName>
    </recommendedName>
</protein>
<evidence type="ECO:0000256" key="7">
    <source>
        <dbReference type="SAM" id="MobiDB-lite"/>
    </source>
</evidence>
<feature type="compositionally biased region" description="Basic and acidic residues" evidence="7">
    <location>
        <begin position="326"/>
        <end position="342"/>
    </location>
</feature>
<dbReference type="InterPro" id="IPR013083">
    <property type="entry name" value="Znf_RING/FYVE/PHD"/>
</dbReference>
<dbReference type="AlphaFoldDB" id="A0AB34KX61"/>
<comment type="caution">
    <text evidence="9">The sequence shown here is derived from an EMBL/GenBank/DDBJ whole genome shotgun (WGS) entry which is preliminary data.</text>
</comment>
<sequence length="369" mass="40234">MAHSKRNTSLAFFTAHERNELKGTWGSRSTRLTRDSFLPFGSCQLCLLPAREPVSCPSHGHLFCRECAVSNLLAQNKELKRLKKEAEQRKAEDDEEKQIEDAEAQARAVEEFEKVQAGLSVRSSGLGERIVDRKDGKITIEQDVEGGNKGVKRKLELDESELRDLANGAKGSGNGKSRKKGDISSTELPAFWVPGKTPSSQKAEVKPLKQHPTCPAAAAEQPHDFTLKSLVTVQFAEDKPSKTAGSETVDASAPTRTCPSCNKALSNATKAVLAKPCGHVLCKPCSEKFQRVADKSAHDEVHDETVRCYVCQEDVTPGRRSKKKKSAEAGEKEKESKVERGLVELSTEGTGFAGGGKNMVKRQGVAFQC</sequence>
<evidence type="ECO:0000256" key="3">
    <source>
        <dbReference type="ARBA" id="ARBA00022833"/>
    </source>
</evidence>
<evidence type="ECO:0000256" key="5">
    <source>
        <dbReference type="PROSITE-ProRule" id="PRU00175"/>
    </source>
</evidence>
<keyword evidence="10" id="KW-1185">Reference proteome</keyword>
<dbReference type="GO" id="GO:0061630">
    <property type="term" value="F:ubiquitin protein ligase activity"/>
    <property type="evidence" value="ECO:0007669"/>
    <property type="project" value="InterPro"/>
</dbReference>
<dbReference type="PIRSF" id="PIRSF023577">
    <property type="entry name" value="ENOS_interacting"/>
    <property type="match status" value="1"/>
</dbReference>
<evidence type="ECO:0000259" key="8">
    <source>
        <dbReference type="PROSITE" id="PS50089"/>
    </source>
</evidence>
<evidence type="ECO:0000256" key="4">
    <source>
        <dbReference type="PIRNR" id="PIRNR023577"/>
    </source>
</evidence>
<dbReference type="PANTHER" id="PTHR13063:SF10">
    <property type="entry name" value="NITRIC OXIDE SYNTHASE-INTERACTING PROTEIN"/>
    <property type="match status" value="1"/>
</dbReference>
<dbReference type="GO" id="GO:0008270">
    <property type="term" value="F:zinc ion binding"/>
    <property type="evidence" value="ECO:0007669"/>
    <property type="project" value="UniProtKB-KW"/>
</dbReference>
<keyword evidence="3" id="KW-0862">Zinc</keyword>
<keyword evidence="6" id="KW-0175">Coiled coil</keyword>
<dbReference type="PROSITE" id="PS50089">
    <property type="entry name" value="ZF_RING_2"/>
    <property type="match status" value="1"/>
</dbReference>
<dbReference type="SMART" id="SM00184">
    <property type="entry name" value="RING"/>
    <property type="match status" value="2"/>
</dbReference>
<proteinExistence type="inferred from homology"/>
<dbReference type="Proteomes" id="UP000803884">
    <property type="component" value="Unassembled WGS sequence"/>
</dbReference>
<feature type="coiled-coil region" evidence="6">
    <location>
        <begin position="65"/>
        <end position="112"/>
    </location>
</feature>
<dbReference type="InterPro" id="IPR027370">
    <property type="entry name" value="Znf-RING_euk"/>
</dbReference>
<dbReference type="InterPro" id="IPR016818">
    <property type="entry name" value="NOSIP"/>
</dbReference>
<dbReference type="PROSITE" id="PS00028">
    <property type="entry name" value="ZINC_FINGER_C2H2_1"/>
    <property type="match status" value="1"/>
</dbReference>
<dbReference type="InterPro" id="IPR013087">
    <property type="entry name" value="Znf_C2H2_type"/>
</dbReference>
<evidence type="ECO:0000256" key="2">
    <source>
        <dbReference type="ARBA" id="ARBA00022771"/>
    </source>
</evidence>
<dbReference type="RefSeq" id="XP_069231946.1">
    <property type="nucleotide sequence ID" value="XM_069371027.1"/>
</dbReference>
<comment type="similarity">
    <text evidence="4">Belongs to the NOSIP family.</text>
</comment>
<dbReference type="FunFam" id="3.30.40.10:FF:000673">
    <property type="entry name" value="RING finger domain protein, putative"/>
    <property type="match status" value="1"/>
</dbReference>
<feature type="region of interest" description="Disordered" evidence="7">
    <location>
        <begin position="320"/>
        <end position="344"/>
    </location>
</feature>
<keyword evidence="4" id="KW-0539">Nucleus</keyword>
<reference evidence="9 10" key="1">
    <citation type="journal article" date="2020" name="Microbiol. Resour. Announc.">
        <title>Draft Genome Sequence of a Cladosporium Species Isolated from the Mesophotic Ascidian Didemnum maculosum.</title>
        <authorList>
            <person name="Gioti A."/>
            <person name="Siaperas R."/>
            <person name="Nikolaivits E."/>
            <person name="Le Goff G."/>
            <person name="Ouazzani J."/>
            <person name="Kotoulas G."/>
            <person name="Topakas E."/>
        </authorList>
    </citation>
    <scope>NUCLEOTIDE SEQUENCE [LARGE SCALE GENOMIC DNA]</scope>
    <source>
        <strain evidence="9 10">TM138-S3</strain>
    </source>
</reference>
<accession>A0AB34KX61</accession>
<dbReference type="Pfam" id="PF13445">
    <property type="entry name" value="zf-RING_UBOX"/>
    <property type="match status" value="1"/>
</dbReference>
<organism evidence="9 10">
    <name type="scientific">Cladosporium halotolerans</name>
    <dbReference type="NCBI Taxonomy" id="1052096"/>
    <lineage>
        <taxon>Eukaryota</taxon>
        <taxon>Fungi</taxon>
        <taxon>Dikarya</taxon>
        <taxon>Ascomycota</taxon>
        <taxon>Pezizomycotina</taxon>
        <taxon>Dothideomycetes</taxon>
        <taxon>Dothideomycetidae</taxon>
        <taxon>Cladosporiales</taxon>
        <taxon>Cladosporiaceae</taxon>
        <taxon>Cladosporium</taxon>
    </lineage>
</organism>
<evidence type="ECO:0000256" key="1">
    <source>
        <dbReference type="ARBA" id="ARBA00022723"/>
    </source>
</evidence>
<gene>
    <name evidence="9" type="ORF">WHR41_02421</name>
</gene>
<dbReference type="PANTHER" id="PTHR13063">
    <property type="entry name" value="ENOS INTERACTING PROTEIN"/>
    <property type="match status" value="1"/>
</dbReference>
<evidence type="ECO:0000313" key="9">
    <source>
        <dbReference type="EMBL" id="KAL1588841.1"/>
    </source>
</evidence>
<keyword evidence="1" id="KW-0479">Metal-binding</keyword>
<feature type="region of interest" description="Disordered" evidence="7">
    <location>
        <begin position="164"/>
        <end position="200"/>
    </location>
</feature>
<dbReference type="GO" id="GO:0005634">
    <property type="term" value="C:nucleus"/>
    <property type="evidence" value="ECO:0007669"/>
    <property type="project" value="UniProtKB-SubCell"/>
</dbReference>
<keyword evidence="2 5" id="KW-0863">Zinc-finger</keyword>
<dbReference type="SUPFAM" id="SSF57850">
    <property type="entry name" value="RING/U-box"/>
    <property type="match status" value="1"/>
</dbReference>
<dbReference type="InterPro" id="IPR001841">
    <property type="entry name" value="Znf_RING"/>
</dbReference>
<feature type="domain" description="RING-type" evidence="8">
    <location>
        <begin position="258"/>
        <end position="312"/>
    </location>
</feature>